<organism evidence="2">
    <name type="scientific">bioreactor metagenome</name>
    <dbReference type="NCBI Taxonomy" id="1076179"/>
    <lineage>
        <taxon>unclassified sequences</taxon>
        <taxon>metagenomes</taxon>
        <taxon>ecological metagenomes</taxon>
    </lineage>
</organism>
<evidence type="ECO:0000313" key="2">
    <source>
        <dbReference type="EMBL" id="MPN49342.1"/>
    </source>
</evidence>
<reference evidence="2" key="1">
    <citation type="submission" date="2019-08" db="EMBL/GenBank/DDBJ databases">
        <authorList>
            <person name="Kucharzyk K."/>
            <person name="Murdoch R.W."/>
            <person name="Higgins S."/>
            <person name="Loffler F."/>
        </authorList>
    </citation>
    <scope>NUCLEOTIDE SEQUENCE</scope>
</reference>
<sequence length="106" mass="11724">MVDKIFYETGSDDDSNSKKYEIEVANGSTTEGLAAKTRDRLLDEGYNISKISTYAGEKEDVTRIVTSSKDIGTDLIKYFNEAEVVVNKNLIPSGSEIYIILGMSEN</sequence>
<protein>
    <recommendedName>
        <fullName evidence="1">LytR/CpsA/Psr regulator C-terminal domain-containing protein</fullName>
    </recommendedName>
</protein>
<dbReference type="Pfam" id="PF13399">
    <property type="entry name" value="LytR_C"/>
    <property type="match status" value="1"/>
</dbReference>
<dbReference type="InterPro" id="IPR027381">
    <property type="entry name" value="LytR/CpsA/Psr_C"/>
</dbReference>
<dbReference type="EMBL" id="VSSQ01112502">
    <property type="protein sequence ID" value="MPN49342.1"/>
    <property type="molecule type" value="Genomic_DNA"/>
</dbReference>
<dbReference type="AlphaFoldDB" id="A0A645IET4"/>
<evidence type="ECO:0000259" key="1">
    <source>
        <dbReference type="Pfam" id="PF13399"/>
    </source>
</evidence>
<proteinExistence type="predicted"/>
<dbReference type="Gene3D" id="3.30.70.2390">
    <property type="match status" value="1"/>
</dbReference>
<name>A0A645IET4_9ZZZZ</name>
<feature type="domain" description="LytR/CpsA/Psr regulator C-terminal" evidence="1">
    <location>
        <begin position="20"/>
        <end position="102"/>
    </location>
</feature>
<gene>
    <name evidence="2" type="ORF">SDC9_196960</name>
</gene>
<accession>A0A645IET4</accession>
<comment type="caution">
    <text evidence="2">The sequence shown here is derived from an EMBL/GenBank/DDBJ whole genome shotgun (WGS) entry which is preliminary data.</text>
</comment>